<accession>A0A667GZB5</accession>
<reference evidence="12" key="1">
    <citation type="submission" date="2025-08" db="UniProtKB">
        <authorList>
            <consortium name="Ensembl"/>
        </authorList>
    </citation>
    <scope>IDENTIFICATION</scope>
</reference>
<dbReference type="RefSeq" id="XP_030172476.1">
    <property type="nucleotide sequence ID" value="XM_030316616.1"/>
</dbReference>
<feature type="region of interest" description="Disordered" evidence="11">
    <location>
        <begin position="333"/>
        <end position="367"/>
    </location>
</feature>
<evidence type="ECO:0000256" key="3">
    <source>
        <dbReference type="ARBA" id="ARBA00004541"/>
    </source>
</evidence>
<dbReference type="AlphaFoldDB" id="A0A667GZB5"/>
<dbReference type="Proteomes" id="UP000472241">
    <property type="component" value="Unplaced"/>
</dbReference>
<dbReference type="GO" id="GO:0030425">
    <property type="term" value="C:dendrite"/>
    <property type="evidence" value="ECO:0007669"/>
    <property type="project" value="UniProtKB-SubCell"/>
</dbReference>
<dbReference type="GO" id="GO:0030424">
    <property type="term" value="C:axon"/>
    <property type="evidence" value="ECO:0007669"/>
    <property type="project" value="UniProtKB-SubCell"/>
</dbReference>
<evidence type="ECO:0000256" key="10">
    <source>
        <dbReference type="SAM" id="Coils"/>
    </source>
</evidence>
<dbReference type="Ensembl" id="ENSLCNT00005004909.1">
    <property type="protein sequence ID" value="ENSLCNP00005004355.1"/>
    <property type="gene ID" value="ENSLCNG00005002937.1"/>
</dbReference>
<feature type="coiled-coil region" evidence="10">
    <location>
        <begin position="301"/>
        <end position="328"/>
    </location>
</feature>
<dbReference type="GeneID" id="115514535"/>
<keyword evidence="7 10" id="KW-0175">Coiled coil</keyword>
<evidence type="ECO:0000256" key="1">
    <source>
        <dbReference type="ARBA" id="ARBA00004279"/>
    </source>
</evidence>
<evidence type="ECO:0000313" key="12">
    <source>
        <dbReference type="Ensembl" id="ENSLCNP00005004355.1"/>
    </source>
</evidence>
<name>A0A667GZB5_LYNCA</name>
<evidence type="ECO:0000256" key="9">
    <source>
        <dbReference type="ARBA" id="ARBA00023329"/>
    </source>
</evidence>
<dbReference type="Pfam" id="PF06818">
    <property type="entry name" value="Fez1"/>
    <property type="match status" value="2"/>
</dbReference>
<evidence type="ECO:0000256" key="4">
    <source>
        <dbReference type="ARBA" id="ARBA00010640"/>
    </source>
</evidence>
<dbReference type="CTD" id="23138"/>
<feature type="compositionally biased region" description="Gly residues" evidence="11">
    <location>
        <begin position="194"/>
        <end position="204"/>
    </location>
</feature>
<dbReference type="GO" id="GO:0007399">
    <property type="term" value="P:nervous system development"/>
    <property type="evidence" value="ECO:0007669"/>
    <property type="project" value="UniProtKB-KW"/>
</dbReference>
<keyword evidence="5" id="KW-0217">Developmental protein</keyword>
<proteinExistence type="inferred from homology"/>
<protein>
    <submittedName>
        <fullName evidence="12">NEDD4 binding protein 3</fullName>
    </submittedName>
</protein>
<evidence type="ECO:0000256" key="11">
    <source>
        <dbReference type="SAM" id="MobiDB-lite"/>
    </source>
</evidence>
<dbReference type="GO" id="GO:0031410">
    <property type="term" value="C:cytoplasmic vesicle"/>
    <property type="evidence" value="ECO:0007669"/>
    <property type="project" value="UniProtKB-SubCell"/>
</dbReference>
<dbReference type="PANTHER" id="PTHR32274">
    <property type="entry name" value="NEDD4-BINDING PROTEIN 3"/>
    <property type="match status" value="1"/>
</dbReference>
<evidence type="ECO:0000256" key="8">
    <source>
        <dbReference type="ARBA" id="ARBA00023273"/>
    </source>
</evidence>
<evidence type="ECO:0000256" key="7">
    <source>
        <dbReference type="ARBA" id="ARBA00023054"/>
    </source>
</evidence>
<feature type="compositionally biased region" description="Basic and acidic residues" evidence="11">
    <location>
        <begin position="357"/>
        <end position="367"/>
    </location>
</feature>
<feature type="region of interest" description="Disordered" evidence="11">
    <location>
        <begin position="176"/>
        <end position="228"/>
    </location>
</feature>
<keyword evidence="6" id="KW-0524">Neurogenesis</keyword>
<keyword evidence="8" id="KW-0966">Cell projection</keyword>
<evidence type="ECO:0000256" key="2">
    <source>
        <dbReference type="ARBA" id="ARBA00004489"/>
    </source>
</evidence>
<dbReference type="InterPro" id="IPR033571">
    <property type="entry name" value="N4BP3"/>
</dbReference>
<sequence>MATALGPAGIAMGSVGSLLERQDLSPEELRAALAGPRGSRQPDGLLRKGLGQRELLSYLHLPKKDSKTAKRAPRNESADYTTLYYREHPRAGDFSKTSLPERGRFDKCRIRPSVFKPVAGAGKGFLSMQSLAAHKGQKLWRSNGSLHTLACHPPLSPGPRTSQAQARAQLLHALSLDEGGPEPEPSLSDSSSGGSFGRSPGTGPGPFSSSLGHINHLGGSLDRASRVPKESGPLAMLSCLPEPPPPYEFSCPSAEEVVALLPDTCEDLKRGLGDEDGSNPFTQVLEERQRLWLSELKRLYVERLHEVAQKAERSERNLQLQLFMAQQEQRRLRKELRAQQGLGPEPRPPGALPDADPNTRPEEEARWEVCQKTAEISLLKQQLREAQAELAQKLAEIFSLKTQLRGSRAQAQAQDAELAQLREAVRSLQEQGPREEAQGSCETDDCKSRGLLGEAGGSSEAAGGAEQLRAQLVQERLRAQEQALCFERERRTWQEEKERVLRYQREIQGGYLDMYRRNQALEQELRALREPPAPWSPRLESSKI</sequence>
<comment type="subcellular location">
    <subcellularLocation>
        <location evidence="2">Cell projection</location>
        <location evidence="2">Axon</location>
    </subcellularLocation>
    <subcellularLocation>
        <location evidence="1">Cell projection</location>
        <location evidence="1">Dendrite</location>
    </subcellularLocation>
    <subcellularLocation>
        <location evidence="3">Cytoplasmic vesicle</location>
    </subcellularLocation>
</comment>
<organism evidence="12 13">
    <name type="scientific">Lynx canadensis</name>
    <name type="common">Canada lynx</name>
    <name type="synonym">Felis canadensis</name>
    <dbReference type="NCBI Taxonomy" id="61383"/>
    <lineage>
        <taxon>Eukaryota</taxon>
        <taxon>Metazoa</taxon>
        <taxon>Chordata</taxon>
        <taxon>Craniata</taxon>
        <taxon>Vertebrata</taxon>
        <taxon>Euteleostomi</taxon>
        <taxon>Mammalia</taxon>
        <taxon>Eutheria</taxon>
        <taxon>Laurasiatheria</taxon>
        <taxon>Carnivora</taxon>
        <taxon>Feliformia</taxon>
        <taxon>Felidae</taxon>
        <taxon>Felinae</taxon>
        <taxon>Lynx</taxon>
    </lineage>
</organism>
<keyword evidence="9" id="KW-0968">Cytoplasmic vesicle</keyword>
<feature type="region of interest" description="Disordered" evidence="11">
    <location>
        <begin position="427"/>
        <end position="463"/>
    </location>
</feature>
<evidence type="ECO:0000256" key="6">
    <source>
        <dbReference type="ARBA" id="ARBA00022902"/>
    </source>
</evidence>
<dbReference type="PANTHER" id="PTHR32274:SF1">
    <property type="entry name" value="NEDD4-BINDING PROTEIN 3"/>
    <property type="match status" value="1"/>
</dbReference>
<keyword evidence="13" id="KW-1185">Reference proteome</keyword>
<comment type="similarity">
    <text evidence="4">Belongs to the N4BP3 family.</text>
</comment>
<evidence type="ECO:0000313" key="13">
    <source>
        <dbReference type="Proteomes" id="UP000472241"/>
    </source>
</evidence>
<evidence type="ECO:0000256" key="5">
    <source>
        <dbReference type="ARBA" id="ARBA00022473"/>
    </source>
</evidence>
<gene>
    <name evidence="12" type="primary">N4BP3</name>
</gene>
<reference evidence="12" key="2">
    <citation type="submission" date="2025-09" db="UniProtKB">
        <authorList>
            <consortium name="Ensembl"/>
        </authorList>
    </citation>
    <scope>IDENTIFICATION</scope>
</reference>